<accession>A0ABT9J2N3</accession>
<proteinExistence type="predicted"/>
<evidence type="ECO:0000313" key="2">
    <source>
        <dbReference type="EMBL" id="MDP5275866.1"/>
    </source>
</evidence>
<gene>
    <name evidence="2" type="ORF">Q5Y73_17345</name>
</gene>
<comment type="caution">
    <text evidence="2">The sequence shown here is derived from an EMBL/GenBank/DDBJ whole genome shotgun (WGS) entry which is preliminary data.</text>
</comment>
<sequence length="90" mass="9790">MTMANKKVVPGCEHAINQWKYEFASELGLSVGQQGAVDYYSEFASELGTVPKQALKEDYWGHISSRESGAVGGAITARLIQQAEQVLLNS</sequence>
<dbReference type="PANTHER" id="PTHR36107">
    <property type="entry name" value="SMALL, ACID-SOLUBLE SPORE PROTEIN A"/>
    <property type="match status" value="1"/>
</dbReference>
<comment type="function">
    <text evidence="1">SASP are bound to spore DNA. They are double-stranded DNA-binding proteins that cause DNA to change to an a-like conformation. They protect the DNA backbone from chemical and enzymatic cleavage and are thus involved in dormant spore's high resistance to UV light.</text>
</comment>
<reference evidence="2 3" key="1">
    <citation type="submission" date="2023-08" db="EMBL/GenBank/DDBJ databases">
        <authorList>
            <person name="Park J.-S."/>
        </authorList>
    </citation>
    <scope>NUCLEOTIDE SEQUENCE [LARGE SCALE GENOMIC DNA]</scope>
    <source>
        <strain evidence="2 3">2205SS18-9</strain>
    </source>
</reference>
<dbReference type="InterPro" id="IPR038300">
    <property type="entry name" value="SASP_sf_alpha/beta"/>
</dbReference>
<evidence type="ECO:0000313" key="3">
    <source>
        <dbReference type="Proteomes" id="UP001231941"/>
    </source>
</evidence>
<dbReference type="InterPro" id="IPR050847">
    <property type="entry name" value="SASP_DNA-binding"/>
</dbReference>
<dbReference type="Proteomes" id="UP001231941">
    <property type="component" value="Unassembled WGS sequence"/>
</dbReference>
<keyword evidence="3" id="KW-1185">Reference proteome</keyword>
<dbReference type="Pfam" id="PF00269">
    <property type="entry name" value="SASP"/>
    <property type="match status" value="2"/>
</dbReference>
<organism evidence="2 3">
    <name type="scientific">Chengkuizengella axinellae</name>
    <dbReference type="NCBI Taxonomy" id="3064388"/>
    <lineage>
        <taxon>Bacteria</taxon>
        <taxon>Bacillati</taxon>
        <taxon>Bacillota</taxon>
        <taxon>Bacilli</taxon>
        <taxon>Bacillales</taxon>
        <taxon>Paenibacillaceae</taxon>
        <taxon>Chengkuizengella</taxon>
    </lineage>
</organism>
<dbReference type="EMBL" id="JAVAMP010000010">
    <property type="protein sequence ID" value="MDP5275866.1"/>
    <property type="molecule type" value="Genomic_DNA"/>
</dbReference>
<dbReference type="Gene3D" id="6.10.10.80">
    <property type="entry name" value="Small, acid-soluble spore protein, alpha/beta type-like"/>
    <property type="match status" value="1"/>
</dbReference>
<protein>
    <submittedName>
        <fullName evidence="2">Alpha/beta-type small acid-soluble spore protein</fullName>
    </submittedName>
</protein>
<dbReference type="PANTHER" id="PTHR36107:SF1">
    <property type="entry name" value="SMALL, ACID-SOLUBLE SPORE PROTEIN A"/>
    <property type="match status" value="1"/>
</dbReference>
<name>A0ABT9J2N3_9BACL</name>
<dbReference type="InterPro" id="IPR001448">
    <property type="entry name" value="SASP_alpha/beta-type"/>
</dbReference>
<evidence type="ECO:0000256" key="1">
    <source>
        <dbReference type="ARBA" id="ARBA00003863"/>
    </source>
</evidence>